<dbReference type="SUPFAM" id="SSF48403">
    <property type="entry name" value="Ankyrin repeat"/>
    <property type="match status" value="1"/>
</dbReference>
<dbReference type="SUPFAM" id="SSF48452">
    <property type="entry name" value="TPR-like"/>
    <property type="match status" value="1"/>
</dbReference>
<dbReference type="InterPro" id="IPR002110">
    <property type="entry name" value="Ankyrin_rpt"/>
</dbReference>
<dbReference type="AlphaFoldDB" id="A0A022S159"/>
<reference evidence="2 3" key="1">
    <citation type="journal article" date="2013" name="Proc. Natl. Acad. Sci. U.S.A.">
        <title>Fine-scale variation in meiotic recombination in Mimulus inferred from population shotgun sequencing.</title>
        <authorList>
            <person name="Hellsten U."/>
            <person name="Wright K.M."/>
            <person name="Jenkins J."/>
            <person name="Shu S."/>
            <person name="Yuan Y."/>
            <person name="Wessler S.R."/>
            <person name="Schmutz J."/>
            <person name="Willis J.H."/>
            <person name="Rokhsar D.S."/>
        </authorList>
    </citation>
    <scope>NUCLEOTIDE SEQUENCE [LARGE SCALE GENOMIC DNA]</scope>
    <source>
        <strain evidence="3">cv. DUN x IM62</strain>
    </source>
</reference>
<evidence type="ECO:0000313" key="3">
    <source>
        <dbReference type="Proteomes" id="UP000030748"/>
    </source>
</evidence>
<evidence type="ECO:0000256" key="1">
    <source>
        <dbReference type="PROSITE-ProRule" id="PRU00023"/>
    </source>
</evidence>
<feature type="repeat" description="ANK" evidence="1">
    <location>
        <begin position="7"/>
        <end position="39"/>
    </location>
</feature>
<dbReference type="PANTHER" id="PTHR46224:SF67">
    <property type="entry name" value="HSP70-HSP90 ORGANIZING PROTEIN 3-LIKE"/>
    <property type="match status" value="1"/>
</dbReference>
<feature type="repeat" description="ANK" evidence="1">
    <location>
        <begin position="40"/>
        <end position="72"/>
    </location>
</feature>
<dbReference type="EMBL" id="KI630171">
    <property type="protein sequence ID" value="EYU46497.1"/>
    <property type="molecule type" value="Genomic_DNA"/>
</dbReference>
<organism evidence="2 3">
    <name type="scientific">Erythranthe guttata</name>
    <name type="common">Yellow monkey flower</name>
    <name type="synonym">Mimulus guttatus</name>
    <dbReference type="NCBI Taxonomy" id="4155"/>
    <lineage>
        <taxon>Eukaryota</taxon>
        <taxon>Viridiplantae</taxon>
        <taxon>Streptophyta</taxon>
        <taxon>Embryophyta</taxon>
        <taxon>Tracheophyta</taxon>
        <taxon>Spermatophyta</taxon>
        <taxon>Magnoliopsida</taxon>
        <taxon>eudicotyledons</taxon>
        <taxon>Gunneridae</taxon>
        <taxon>Pentapetalae</taxon>
        <taxon>asterids</taxon>
        <taxon>lamiids</taxon>
        <taxon>Lamiales</taxon>
        <taxon>Phrymaceae</taxon>
        <taxon>Erythranthe</taxon>
    </lineage>
</organism>
<keyword evidence="1" id="KW-0040">ANK repeat</keyword>
<protein>
    <submittedName>
        <fullName evidence="2">Uncharacterized protein</fullName>
    </submittedName>
</protein>
<proteinExistence type="predicted"/>
<dbReference type="Gene3D" id="1.25.40.10">
    <property type="entry name" value="Tetratricopeptide repeat domain"/>
    <property type="match status" value="1"/>
</dbReference>
<accession>A0A022S159</accession>
<name>A0A022S159_ERYGU</name>
<feature type="repeat" description="ANK" evidence="1">
    <location>
        <begin position="72"/>
        <end position="104"/>
    </location>
</feature>
<dbReference type="PRINTS" id="PR01415">
    <property type="entry name" value="ANKYRIN"/>
</dbReference>
<keyword evidence="3" id="KW-1185">Reference proteome</keyword>
<evidence type="ECO:0000313" key="2">
    <source>
        <dbReference type="EMBL" id="EYU46497.1"/>
    </source>
</evidence>
<dbReference type="InterPro" id="IPR036770">
    <property type="entry name" value="Ankyrin_rpt-contain_sf"/>
</dbReference>
<gene>
    <name evidence="2" type="ORF">MIMGU_mgv1a024955mg</name>
</gene>
<dbReference type="Pfam" id="PF12796">
    <property type="entry name" value="Ank_2"/>
    <property type="match status" value="2"/>
</dbReference>
<dbReference type="PANTHER" id="PTHR46224">
    <property type="entry name" value="ANKYRIN REPEAT FAMILY PROTEIN"/>
    <property type="match status" value="1"/>
</dbReference>
<dbReference type="InterPro" id="IPR011990">
    <property type="entry name" value="TPR-like_helical_dom_sf"/>
</dbReference>
<dbReference type="STRING" id="4155.A0A022S159"/>
<dbReference type="SMART" id="SM00248">
    <property type="entry name" value="ANK"/>
    <property type="match status" value="5"/>
</dbReference>
<dbReference type="Proteomes" id="UP000030748">
    <property type="component" value="Unassembled WGS sequence"/>
</dbReference>
<dbReference type="InterPro" id="IPR051616">
    <property type="entry name" value="Cul2-RING_E3_ligase_SR"/>
</dbReference>
<dbReference type="PROSITE" id="PS50297">
    <property type="entry name" value="ANK_REP_REGION"/>
    <property type="match status" value="3"/>
</dbReference>
<dbReference type="Gene3D" id="1.25.40.20">
    <property type="entry name" value="Ankyrin repeat-containing domain"/>
    <property type="match status" value="3"/>
</dbReference>
<dbReference type="PROSITE" id="PS50088">
    <property type="entry name" value="ANK_REPEAT"/>
    <property type="match status" value="3"/>
</dbReference>
<sequence>MYTPDEDGDTPLILALQKRRFITSKYLINRGADITIADRKGKTSLHYAAEQDNKELMQMLLSKGADIESNSVNGTPLQCAAASGNVESVRLLLGHGANPNLVSSISPSPLVSAIISQSYECFELLLKAGADPNIISSGLRPLTCAIPIGEAGFLKSLLAAGANPNLFSDNDNNSLKPIEQAISVGNLDFARILFPLTERIPSYPDWSIHGIRELRKNAYFRFVDQEGKNAVKIKDYATAVKWFSEAIYIKPDDAKVISNRSLCWAKLNEGAFALVDAEACVELRPDWAKARYREGVAWMLLKVKPNT</sequence>